<proteinExistence type="predicted"/>
<dbReference type="AlphaFoldDB" id="A0A846S664"/>
<dbReference type="PANTHER" id="PTHR48207">
    <property type="entry name" value="SUCCINATE--HYDROXYMETHYLGLUTARATE COA-TRANSFERASE"/>
    <property type="match status" value="1"/>
</dbReference>
<dbReference type="SUPFAM" id="SSF89796">
    <property type="entry name" value="CoA-transferase family III (CaiB/BaiF)"/>
    <property type="match status" value="1"/>
</dbReference>
<sequence>MTNVLAGPFAAYQLSLSGADVVKVEVPGGGDLARSLGADSELNKAQLGASFVAQNSGKRSIAVDLKTEEGREAFTALLRSSDVLLENFRPGVLDRLGFGQQMLKELNPRLVYCAISGFGQTGPLRDRPAYDQIVQGLSGMMSSSGTEDSGPLRAGYPVADTLGGMAASFAISSALVERARTNEGSVIDVSMLETAITAMGWVVSNLLVAGQSPVPMGNENFTAAPSGTFMTGAGRINISANKQEQFEALCRYIGRKELAADPRFAEREARKTNREELKLCLEEALAERSAQEWEDGFSTIGVPAGQVLEVSEVLDLAQVRERGLVHEVPNPVDDERKLSVLGNGVRINGTVSTPAAGPPLLGEHTDEILREIGMDQSKIDSLREHGGIV</sequence>
<dbReference type="EMBL" id="JAATJN010000001">
    <property type="protein sequence ID" value="NJC56327.1"/>
    <property type="molecule type" value="Genomic_DNA"/>
</dbReference>
<dbReference type="Gene3D" id="3.30.1540.10">
    <property type="entry name" value="formyl-coa transferase, domain 3"/>
    <property type="match status" value="1"/>
</dbReference>
<dbReference type="InterPro" id="IPR003673">
    <property type="entry name" value="CoA-Trfase_fam_III"/>
</dbReference>
<dbReference type="Gene3D" id="3.40.50.10540">
    <property type="entry name" value="Crotonobetainyl-coa:carnitine coa-transferase, domain 1"/>
    <property type="match status" value="1"/>
</dbReference>
<keyword evidence="1 2" id="KW-0808">Transferase</keyword>
<accession>A0A846S664</accession>
<evidence type="ECO:0000256" key="1">
    <source>
        <dbReference type="ARBA" id="ARBA00022679"/>
    </source>
</evidence>
<comment type="caution">
    <text evidence="2">The sequence shown here is derived from an EMBL/GenBank/DDBJ whole genome shotgun (WGS) entry which is preliminary data.</text>
</comment>
<gene>
    <name evidence="2" type="ORF">BKA07_001362</name>
</gene>
<dbReference type="Pfam" id="PF02515">
    <property type="entry name" value="CoA_transf_3"/>
    <property type="match status" value="1"/>
</dbReference>
<dbReference type="PANTHER" id="PTHR48207:SF3">
    <property type="entry name" value="SUCCINATE--HYDROXYMETHYLGLUTARATE COA-TRANSFERASE"/>
    <property type="match status" value="1"/>
</dbReference>
<organism evidence="2 3">
    <name type="scientific">Brevibacterium marinum</name>
    <dbReference type="NCBI Taxonomy" id="418643"/>
    <lineage>
        <taxon>Bacteria</taxon>
        <taxon>Bacillati</taxon>
        <taxon>Actinomycetota</taxon>
        <taxon>Actinomycetes</taxon>
        <taxon>Micrococcales</taxon>
        <taxon>Brevibacteriaceae</taxon>
        <taxon>Brevibacterium</taxon>
    </lineage>
</organism>
<evidence type="ECO:0000313" key="3">
    <source>
        <dbReference type="Proteomes" id="UP000576792"/>
    </source>
</evidence>
<protein>
    <submittedName>
        <fullName evidence="2">Crotonobetainyl-CoA:carnitine CoA-transferase CaiB-like acyl-CoA transferase</fullName>
    </submittedName>
</protein>
<dbReference type="Proteomes" id="UP000576792">
    <property type="component" value="Unassembled WGS sequence"/>
</dbReference>
<dbReference type="GO" id="GO:0008410">
    <property type="term" value="F:CoA-transferase activity"/>
    <property type="evidence" value="ECO:0007669"/>
    <property type="project" value="TreeGrafter"/>
</dbReference>
<dbReference type="InterPro" id="IPR023606">
    <property type="entry name" value="CoA-Trfase_III_dom_1_sf"/>
</dbReference>
<dbReference type="InterPro" id="IPR050483">
    <property type="entry name" value="CoA-transferase_III_domain"/>
</dbReference>
<evidence type="ECO:0000313" key="2">
    <source>
        <dbReference type="EMBL" id="NJC56327.1"/>
    </source>
</evidence>
<name>A0A846S664_9MICO</name>
<reference evidence="2 3" key="1">
    <citation type="submission" date="2020-03" db="EMBL/GenBank/DDBJ databases">
        <title>Sequencing the genomes of 1000 actinobacteria strains.</title>
        <authorList>
            <person name="Klenk H.-P."/>
        </authorList>
    </citation>
    <scope>NUCLEOTIDE SEQUENCE [LARGE SCALE GENOMIC DNA]</scope>
    <source>
        <strain evidence="2 3">DSM 18964</strain>
    </source>
</reference>
<keyword evidence="3" id="KW-1185">Reference proteome</keyword>
<dbReference type="InterPro" id="IPR044855">
    <property type="entry name" value="CoA-Trfase_III_dom3_sf"/>
</dbReference>